<comment type="caution">
    <text evidence="4">The sequence shown here is derived from an EMBL/GenBank/DDBJ whole genome shotgun (WGS) entry which is preliminary data.</text>
</comment>
<sequence>MDVKDTPMTGQQPSMVAPTTVRIKRKRNQAPLDALYLDEEETTMTASTDTMSEAPRKKRKIFTLSRTQSLAQSAVPTSVTPVTTAASATVRVGPTPISIPRNEPVKLRVAKRTKEGELELVREEARKRGIAGKMDRMNMDTDEDDWVYDVYTTSTSPKNGAEDVEALNGNVNIGIVYWNPNAGPGEDELVFETEKSDEEAYDSADADSNDEDAFGNEYPDEDEVGWDEEYGGGAKGEGSDDEEKAGSEYDGFSDEGEAWNRQQGYGQGQAATPPTQASARRRTQGSPNTTPSILYIQCRSGIIKTATTAVYHHIDSDLLNTPPLQLKRRSSSLSLSAGIQVSQSNNASTKDSLVPTPVETPTLPAADVGAETDTGSCHDKVEDDRRNSEDKDTREFAQEQIMTEDDGRSPPREPDPQTATTLSPPTDALHNPLEETKDGISINDLTPIEALQLICRYIDTLYIPASPPPPALSPTGEKVNPFLEYAPCIEGGQETKEQWEAREREEKRIQRDCIARRFWSKAPVGIGLEGYLRRIHTYCPMSTAVYIAVGRYLHRLVNPPTTPIFSSPSSDSSISSTASTNTPISVTPLNIHRLALASLRLAQKFFEDKIHSQGRFAKVGGVAVRELGRLEVGLLFLLEWEVGLGGDVEGFVRGMGEVVGWAWRTPRPSQDGAAGGEGEGTPNTPVVENGGVQTVTDGVSVMATTS</sequence>
<dbReference type="EMBL" id="BACD03000017">
    <property type="protein sequence ID" value="GAO48759.1"/>
    <property type="molecule type" value="Genomic_DNA"/>
</dbReference>
<dbReference type="STRING" id="698492.A0A0E9NFZ5"/>
<dbReference type="Proteomes" id="UP000033140">
    <property type="component" value="Unassembled WGS sequence"/>
</dbReference>
<dbReference type="GO" id="GO:0016538">
    <property type="term" value="F:cyclin-dependent protein serine/threonine kinase regulator activity"/>
    <property type="evidence" value="ECO:0007669"/>
    <property type="project" value="TreeGrafter"/>
</dbReference>
<feature type="region of interest" description="Disordered" evidence="2">
    <location>
        <begin position="664"/>
        <end position="691"/>
    </location>
</feature>
<evidence type="ECO:0000256" key="1">
    <source>
        <dbReference type="ARBA" id="ARBA00010218"/>
    </source>
</evidence>
<protein>
    <recommendedName>
        <fullName evidence="3">Transcription factor Iwr1 domain-containing protein</fullName>
    </recommendedName>
</protein>
<keyword evidence="5" id="KW-1185">Reference proteome</keyword>
<dbReference type="GO" id="GO:0000307">
    <property type="term" value="C:cyclin-dependent protein kinase holoenzyme complex"/>
    <property type="evidence" value="ECO:0007669"/>
    <property type="project" value="TreeGrafter"/>
</dbReference>
<evidence type="ECO:0000259" key="3">
    <source>
        <dbReference type="Pfam" id="PF08574"/>
    </source>
</evidence>
<evidence type="ECO:0000256" key="2">
    <source>
        <dbReference type="SAM" id="MobiDB-lite"/>
    </source>
</evidence>
<evidence type="ECO:0000313" key="5">
    <source>
        <dbReference type="Proteomes" id="UP000033140"/>
    </source>
</evidence>
<feature type="region of interest" description="Disordered" evidence="2">
    <location>
        <begin position="337"/>
        <end position="433"/>
    </location>
</feature>
<dbReference type="Gene3D" id="1.10.472.10">
    <property type="entry name" value="Cyclin-like"/>
    <property type="match status" value="1"/>
</dbReference>
<dbReference type="CDD" id="cd20558">
    <property type="entry name" value="CYCLIN_ScPCL7-like"/>
    <property type="match status" value="1"/>
</dbReference>
<dbReference type="AlphaFoldDB" id="A0A0E9NFZ5"/>
<name>A0A0E9NFZ5_SAICN</name>
<dbReference type="GO" id="GO:0005634">
    <property type="term" value="C:nucleus"/>
    <property type="evidence" value="ECO:0007669"/>
    <property type="project" value="TreeGrafter"/>
</dbReference>
<dbReference type="Pfam" id="PF08574">
    <property type="entry name" value="Iwr1"/>
    <property type="match status" value="1"/>
</dbReference>
<feature type="domain" description="Transcription factor Iwr1" evidence="3">
    <location>
        <begin position="144"/>
        <end position="222"/>
    </location>
</feature>
<accession>A0A0E9NFZ5</accession>
<feature type="compositionally biased region" description="Polar residues" evidence="2">
    <location>
        <begin position="260"/>
        <end position="292"/>
    </location>
</feature>
<evidence type="ECO:0000313" key="4">
    <source>
        <dbReference type="EMBL" id="GAO48759.1"/>
    </source>
</evidence>
<dbReference type="InterPro" id="IPR013883">
    <property type="entry name" value="TF_Iwr1_dom"/>
</dbReference>
<reference evidence="4 5" key="3">
    <citation type="journal article" date="2015" name="Genome Announc.">
        <title>Draft Genome Sequence of the Archiascomycetous Yeast Saitoella complicata.</title>
        <authorList>
            <person name="Yamauchi K."/>
            <person name="Kondo S."/>
            <person name="Hamamoto M."/>
            <person name="Takahashi Y."/>
            <person name="Ogura Y."/>
            <person name="Hayashi T."/>
            <person name="Nishida H."/>
        </authorList>
    </citation>
    <scope>NUCLEOTIDE SEQUENCE [LARGE SCALE GENOMIC DNA]</scope>
    <source>
        <strain evidence="4 5">NRRL Y-17804</strain>
    </source>
</reference>
<feature type="compositionally biased region" description="Acidic residues" evidence="2">
    <location>
        <begin position="193"/>
        <end position="230"/>
    </location>
</feature>
<reference evidence="4 5" key="2">
    <citation type="journal article" date="2014" name="J. Gen. Appl. Microbiol.">
        <title>The early diverging ascomycetous budding yeast Saitoella complicata has three histone deacetylases belonging to the Clr6, Hos2, and Rpd3 lineages.</title>
        <authorList>
            <person name="Nishida H."/>
            <person name="Matsumoto T."/>
            <person name="Kondo S."/>
            <person name="Hamamoto M."/>
            <person name="Yoshikawa H."/>
        </authorList>
    </citation>
    <scope>NUCLEOTIDE SEQUENCE [LARGE SCALE GENOMIC DNA]</scope>
    <source>
        <strain evidence="4 5">NRRL Y-17804</strain>
    </source>
</reference>
<feature type="compositionally biased region" description="Low complexity" evidence="2">
    <location>
        <begin position="353"/>
        <end position="364"/>
    </location>
</feature>
<feature type="compositionally biased region" description="Polar residues" evidence="2">
    <location>
        <begin position="337"/>
        <end position="351"/>
    </location>
</feature>
<organism evidence="4 5">
    <name type="scientific">Saitoella complicata (strain BCRC 22490 / CBS 7301 / JCM 7358 / NBRC 10748 / NRRL Y-17804)</name>
    <dbReference type="NCBI Taxonomy" id="698492"/>
    <lineage>
        <taxon>Eukaryota</taxon>
        <taxon>Fungi</taxon>
        <taxon>Dikarya</taxon>
        <taxon>Ascomycota</taxon>
        <taxon>Taphrinomycotina</taxon>
        <taxon>Taphrinomycotina incertae sedis</taxon>
        <taxon>Saitoella</taxon>
    </lineage>
</organism>
<feature type="compositionally biased region" description="Basic and acidic residues" evidence="2">
    <location>
        <begin position="405"/>
        <end position="415"/>
    </location>
</feature>
<gene>
    <name evidence="4" type="ORF">G7K_2928-t1</name>
</gene>
<feature type="compositionally biased region" description="Basic and acidic residues" evidence="2">
    <location>
        <begin position="376"/>
        <end position="397"/>
    </location>
</feature>
<feature type="region of interest" description="Disordered" evidence="2">
    <location>
        <begin position="193"/>
        <end position="292"/>
    </location>
</feature>
<proteinExistence type="inferred from homology"/>
<feature type="compositionally biased region" description="Polar residues" evidence="2">
    <location>
        <begin position="681"/>
        <end position="691"/>
    </location>
</feature>
<dbReference type="Pfam" id="PF08613">
    <property type="entry name" value="Cyclin"/>
    <property type="match status" value="1"/>
</dbReference>
<dbReference type="GO" id="GO:0019901">
    <property type="term" value="F:protein kinase binding"/>
    <property type="evidence" value="ECO:0007669"/>
    <property type="project" value="InterPro"/>
</dbReference>
<reference evidence="4 5" key="1">
    <citation type="journal article" date="2011" name="J. Gen. Appl. Microbiol.">
        <title>Draft genome sequencing of the enigmatic yeast Saitoella complicata.</title>
        <authorList>
            <person name="Nishida H."/>
            <person name="Hamamoto M."/>
            <person name="Sugiyama J."/>
        </authorList>
    </citation>
    <scope>NUCLEOTIDE SEQUENCE [LARGE SCALE GENOMIC DNA]</scope>
    <source>
        <strain evidence="4 5">NRRL Y-17804</strain>
    </source>
</reference>
<dbReference type="InterPro" id="IPR013922">
    <property type="entry name" value="Cyclin_PHO80-like"/>
</dbReference>
<dbReference type="PANTHER" id="PTHR15615:SF32">
    <property type="entry name" value="PROTEIN KINASE COMPLEX COMPONENT, PUTATIVE (AFU_ORTHOLOGUE AFUA_2G07660)-RELATED"/>
    <property type="match status" value="1"/>
</dbReference>
<dbReference type="PANTHER" id="PTHR15615">
    <property type="match status" value="1"/>
</dbReference>
<comment type="similarity">
    <text evidence="1">Belongs to the IWR1/SLC7A6OS family.</text>
</comment>